<evidence type="ECO:0000259" key="8">
    <source>
        <dbReference type="PROSITE" id="PS50893"/>
    </source>
</evidence>
<dbReference type="InterPro" id="IPR011527">
    <property type="entry name" value="ABC1_TM_dom"/>
</dbReference>
<evidence type="ECO:0000256" key="1">
    <source>
        <dbReference type="ARBA" id="ARBA00004651"/>
    </source>
</evidence>
<evidence type="ECO:0000259" key="9">
    <source>
        <dbReference type="PROSITE" id="PS50929"/>
    </source>
</evidence>
<evidence type="ECO:0000256" key="7">
    <source>
        <dbReference type="SAM" id="Phobius"/>
    </source>
</evidence>
<keyword evidence="11" id="KW-1185">Reference proteome</keyword>
<dbReference type="PROSITE" id="PS50893">
    <property type="entry name" value="ABC_TRANSPORTER_2"/>
    <property type="match status" value="1"/>
</dbReference>
<proteinExistence type="predicted"/>
<keyword evidence="3" id="KW-0547">Nucleotide-binding</keyword>
<reference evidence="10 11" key="1">
    <citation type="submission" date="2024-11" db="EMBL/GenBank/DDBJ databases">
        <authorList>
            <person name="Heng Y.C."/>
            <person name="Lim A.C.H."/>
            <person name="Lee J.K.Y."/>
            <person name="Kittelmann S."/>
        </authorList>
    </citation>
    <scope>NUCLEOTIDE SEQUENCE [LARGE SCALE GENOMIC DNA]</scope>
    <source>
        <strain evidence="10 11">WILCCON 0269</strain>
    </source>
</reference>
<dbReference type="InterPro" id="IPR027417">
    <property type="entry name" value="P-loop_NTPase"/>
</dbReference>
<dbReference type="SMART" id="SM00382">
    <property type="entry name" value="AAA"/>
    <property type="match status" value="1"/>
</dbReference>
<feature type="transmembrane region" description="Helical" evidence="7">
    <location>
        <begin position="20"/>
        <end position="42"/>
    </location>
</feature>
<name>A0ABW8SN78_9CLOT</name>
<evidence type="ECO:0000256" key="3">
    <source>
        <dbReference type="ARBA" id="ARBA00022741"/>
    </source>
</evidence>
<dbReference type="SUPFAM" id="SSF52540">
    <property type="entry name" value="P-loop containing nucleoside triphosphate hydrolases"/>
    <property type="match status" value="1"/>
</dbReference>
<dbReference type="Pfam" id="PF00664">
    <property type="entry name" value="ABC_membrane"/>
    <property type="match status" value="1"/>
</dbReference>
<dbReference type="PANTHER" id="PTHR43394:SF1">
    <property type="entry name" value="ATP-BINDING CASSETTE SUB-FAMILY B MEMBER 10, MITOCHONDRIAL"/>
    <property type="match status" value="1"/>
</dbReference>
<organism evidence="10 11">
    <name type="scientific">Candidatus Clostridium eludens</name>
    <dbReference type="NCBI Taxonomy" id="3381663"/>
    <lineage>
        <taxon>Bacteria</taxon>
        <taxon>Bacillati</taxon>
        <taxon>Bacillota</taxon>
        <taxon>Clostridia</taxon>
        <taxon>Eubacteriales</taxon>
        <taxon>Clostridiaceae</taxon>
        <taxon>Clostridium</taxon>
    </lineage>
</organism>
<feature type="domain" description="ABC transporter" evidence="8">
    <location>
        <begin position="336"/>
        <end position="546"/>
    </location>
</feature>
<comment type="caution">
    <text evidence="10">The sequence shown here is derived from an EMBL/GenBank/DDBJ whole genome shotgun (WGS) entry which is preliminary data.</text>
</comment>
<protein>
    <submittedName>
        <fullName evidence="10">ABC transporter ATP-binding protein</fullName>
    </submittedName>
</protein>
<dbReference type="Gene3D" id="3.40.50.300">
    <property type="entry name" value="P-loop containing nucleotide triphosphate hydrolases"/>
    <property type="match status" value="1"/>
</dbReference>
<dbReference type="Gene3D" id="1.20.1560.10">
    <property type="entry name" value="ABC transporter type 1, transmembrane domain"/>
    <property type="match status" value="1"/>
</dbReference>
<evidence type="ECO:0000256" key="2">
    <source>
        <dbReference type="ARBA" id="ARBA00022692"/>
    </source>
</evidence>
<keyword evidence="5 7" id="KW-1133">Transmembrane helix</keyword>
<dbReference type="InterPro" id="IPR003593">
    <property type="entry name" value="AAA+_ATPase"/>
</dbReference>
<dbReference type="EMBL" id="JBJHZX010000027">
    <property type="protein sequence ID" value="MFL0197188.1"/>
    <property type="molecule type" value="Genomic_DNA"/>
</dbReference>
<evidence type="ECO:0000256" key="6">
    <source>
        <dbReference type="ARBA" id="ARBA00023136"/>
    </source>
</evidence>
<sequence>MGRYSSLLKLKPYIKNCKLWLISGIIGMVICSVIYVPVPYLIGYIIDKILLKHSSYVDLYKFSATLALLYILKYVISIFSKKLFIKVENFVVNEIRMSMMDKIIDLPMSFLSKNEKGYVLSRISECSSIGRLFSPMFVSTFLGIFDLIFALIMMVTLNYKVTIAVLILVPIYYFTVKSSSKQLTESTKVLLETSAILSGETYEVLNGIEEIKILGGKETQLIKFKNKLEAMVKSGIKQSKQLLLFMENITLVNNLATMIILLISGVLILKGELTIGIYTAFATYMNKVFGSTMSFGNLGMTLKPVCVSIERIQEFLDLTDENGNRTEIIEEAIETINIQNLSFKYDADGQNIINNLNFVINKGDKIFLKGENGTGKSTLIKILLGLYDPSEGEIFINNKRYSNLYKKSVRKRIGVVSQNIFLFKGSVLENILYGQADKNKEDVVALIKEYHLEKYIDSLDKDLETEISQNGIGISGGQTQIIAFLRATITEKDIIILDEATSNLDIETREVILRILREKSIANIIIVISHQEEGIEFTNKTLYLKK</sequence>
<dbReference type="InterPro" id="IPR039421">
    <property type="entry name" value="Type_1_exporter"/>
</dbReference>
<dbReference type="Pfam" id="PF00005">
    <property type="entry name" value="ABC_tran"/>
    <property type="match status" value="1"/>
</dbReference>
<keyword evidence="2 7" id="KW-0812">Transmembrane</keyword>
<dbReference type="GO" id="GO:0005524">
    <property type="term" value="F:ATP binding"/>
    <property type="evidence" value="ECO:0007669"/>
    <property type="project" value="UniProtKB-KW"/>
</dbReference>
<gene>
    <name evidence="10" type="ORF">ACJDU8_16725</name>
</gene>
<feature type="domain" description="ABC transmembrane type-1" evidence="9">
    <location>
        <begin position="24"/>
        <end position="302"/>
    </location>
</feature>
<evidence type="ECO:0000256" key="5">
    <source>
        <dbReference type="ARBA" id="ARBA00022989"/>
    </source>
</evidence>
<accession>A0ABW8SN78</accession>
<dbReference type="PANTHER" id="PTHR43394">
    <property type="entry name" value="ATP-DEPENDENT PERMEASE MDL1, MITOCHONDRIAL"/>
    <property type="match status" value="1"/>
</dbReference>
<feature type="transmembrane region" description="Helical" evidence="7">
    <location>
        <begin position="62"/>
        <end position="80"/>
    </location>
</feature>
<keyword evidence="6 7" id="KW-0472">Membrane</keyword>
<dbReference type="RefSeq" id="WP_406793293.1">
    <property type="nucleotide sequence ID" value="NZ_JBJHZX010000027.1"/>
</dbReference>
<evidence type="ECO:0000313" key="11">
    <source>
        <dbReference type="Proteomes" id="UP001623660"/>
    </source>
</evidence>
<dbReference type="CDD" id="cd07346">
    <property type="entry name" value="ABC_6TM_exporters"/>
    <property type="match status" value="1"/>
</dbReference>
<dbReference type="InterPro" id="IPR036640">
    <property type="entry name" value="ABC1_TM_sf"/>
</dbReference>
<evidence type="ECO:0000313" key="10">
    <source>
        <dbReference type="EMBL" id="MFL0197188.1"/>
    </source>
</evidence>
<dbReference type="InterPro" id="IPR003439">
    <property type="entry name" value="ABC_transporter-like_ATP-bd"/>
</dbReference>
<feature type="transmembrane region" description="Helical" evidence="7">
    <location>
        <begin position="159"/>
        <end position="176"/>
    </location>
</feature>
<dbReference type="Proteomes" id="UP001623660">
    <property type="component" value="Unassembled WGS sequence"/>
</dbReference>
<dbReference type="SUPFAM" id="SSF90123">
    <property type="entry name" value="ABC transporter transmembrane region"/>
    <property type="match status" value="1"/>
</dbReference>
<feature type="transmembrane region" description="Helical" evidence="7">
    <location>
        <begin position="132"/>
        <end position="153"/>
    </location>
</feature>
<dbReference type="PROSITE" id="PS50929">
    <property type="entry name" value="ABC_TM1F"/>
    <property type="match status" value="1"/>
</dbReference>
<evidence type="ECO:0000256" key="4">
    <source>
        <dbReference type="ARBA" id="ARBA00022840"/>
    </source>
</evidence>
<keyword evidence="4 10" id="KW-0067">ATP-binding</keyword>
<comment type="subcellular location">
    <subcellularLocation>
        <location evidence="1">Cell membrane</location>
        <topology evidence="1">Multi-pass membrane protein</topology>
    </subcellularLocation>
</comment>